<feature type="non-terminal residue" evidence="3">
    <location>
        <position position="1"/>
    </location>
</feature>
<evidence type="ECO:0000313" key="3">
    <source>
        <dbReference type="EMBL" id="CAH3039583.1"/>
    </source>
</evidence>
<comment type="caution">
    <text evidence="3">The sequence shown here is derived from an EMBL/GenBank/DDBJ whole genome shotgun (WGS) entry which is preliminary data.</text>
</comment>
<keyword evidence="2" id="KW-0812">Transmembrane</keyword>
<evidence type="ECO:0000313" key="4">
    <source>
        <dbReference type="Proteomes" id="UP001159405"/>
    </source>
</evidence>
<accession>A0ABN8N432</accession>
<reference evidence="3 4" key="1">
    <citation type="submission" date="2022-05" db="EMBL/GenBank/DDBJ databases">
        <authorList>
            <consortium name="Genoscope - CEA"/>
            <person name="William W."/>
        </authorList>
    </citation>
    <scope>NUCLEOTIDE SEQUENCE [LARGE SCALE GENOMIC DNA]</scope>
</reference>
<proteinExistence type="predicted"/>
<sequence length="100" mass="11019">TTTQIPTRTIPDKGDTKSSNGSNSLPGVVVGSFFGGAVVTLLICLLVVFVKRTKKRKSHVSDLPLTVREQPTDEPQVENQEDFSNWRPPKDKGPFLLRKA</sequence>
<dbReference type="Proteomes" id="UP001159405">
    <property type="component" value="Unassembled WGS sequence"/>
</dbReference>
<protein>
    <submittedName>
        <fullName evidence="3">Uncharacterized protein</fullName>
    </submittedName>
</protein>
<evidence type="ECO:0000256" key="1">
    <source>
        <dbReference type="SAM" id="MobiDB-lite"/>
    </source>
</evidence>
<evidence type="ECO:0000256" key="2">
    <source>
        <dbReference type="SAM" id="Phobius"/>
    </source>
</evidence>
<feature type="non-terminal residue" evidence="3">
    <location>
        <position position="100"/>
    </location>
</feature>
<keyword evidence="2" id="KW-1133">Transmembrane helix</keyword>
<feature type="region of interest" description="Disordered" evidence="1">
    <location>
        <begin position="54"/>
        <end position="100"/>
    </location>
</feature>
<feature type="region of interest" description="Disordered" evidence="1">
    <location>
        <begin position="1"/>
        <end position="24"/>
    </location>
</feature>
<name>A0ABN8N432_9CNID</name>
<gene>
    <name evidence="3" type="ORF">PLOB_00042780</name>
</gene>
<keyword evidence="2" id="KW-0472">Membrane</keyword>
<keyword evidence="4" id="KW-1185">Reference proteome</keyword>
<dbReference type="EMBL" id="CALNXK010000007">
    <property type="protein sequence ID" value="CAH3039583.1"/>
    <property type="molecule type" value="Genomic_DNA"/>
</dbReference>
<feature type="transmembrane region" description="Helical" evidence="2">
    <location>
        <begin position="28"/>
        <end position="50"/>
    </location>
</feature>
<organism evidence="3 4">
    <name type="scientific">Porites lobata</name>
    <dbReference type="NCBI Taxonomy" id="104759"/>
    <lineage>
        <taxon>Eukaryota</taxon>
        <taxon>Metazoa</taxon>
        <taxon>Cnidaria</taxon>
        <taxon>Anthozoa</taxon>
        <taxon>Hexacorallia</taxon>
        <taxon>Scleractinia</taxon>
        <taxon>Fungiina</taxon>
        <taxon>Poritidae</taxon>
        <taxon>Porites</taxon>
    </lineage>
</organism>